<dbReference type="PANTHER" id="PTHR47691">
    <property type="entry name" value="REGULATOR-RELATED"/>
    <property type="match status" value="1"/>
</dbReference>
<feature type="transmembrane region" description="Helical" evidence="1">
    <location>
        <begin position="36"/>
        <end position="57"/>
    </location>
</feature>
<dbReference type="Gene3D" id="3.40.50.300">
    <property type="entry name" value="P-loop containing nucleotide triphosphate hydrolases"/>
    <property type="match status" value="1"/>
</dbReference>
<proteinExistence type="predicted"/>
<gene>
    <name evidence="3" type="ORF">Airi01_051510</name>
</gene>
<keyword evidence="1" id="KW-0472">Membrane</keyword>
<protein>
    <recommendedName>
        <fullName evidence="2">NB-ARC domain-containing protein</fullName>
    </recommendedName>
</protein>
<accession>A0A9W6VRE5</accession>
<dbReference type="InterPro" id="IPR027417">
    <property type="entry name" value="P-loop_NTPase"/>
</dbReference>
<evidence type="ECO:0000259" key="2">
    <source>
        <dbReference type="Pfam" id="PF00931"/>
    </source>
</evidence>
<dbReference type="InterPro" id="IPR011990">
    <property type="entry name" value="TPR-like_helical_dom_sf"/>
</dbReference>
<dbReference type="InterPro" id="IPR002182">
    <property type="entry name" value="NB-ARC"/>
</dbReference>
<dbReference type="Proteomes" id="UP001165135">
    <property type="component" value="Unassembled WGS sequence"/>
</dbReference>
<feature type="domain" description="NB-ARC" evidence="2">
    <location>
        <begin position="99"/>
        <end position="221"/>
    </location>
</feature>
<dbReference type="Pfam" id="PF13424">
    <property type="entry name" value="TPR_12"/>
    <property type="match status" value="1"/>
</dbReference>
<feature type="transmembrane region" description="Helical" evidence="1">
    <location>
        <begin position="12"/>
        <end position="30"/>
    </location>
</feature>
<evidence type="ECO:0000313" key="3">
    <source>
        <dbReference type="EMBL" id="GLY76884.1"/>
    </source>
</evidence>
<sequence>MGRRRHVRTTVALWLGPVAGVTAGALTNLITARWNWWLFGGLIVLTTVIAASGALVAPPPPAPVAGSAPHLAPPLGTRVFTGRARELDRLCAAAPDDSGPLLLAVTGLGGTGKTELAVRAAARLAARCPDGRFWLGLRTYAPAESRMGTAEVLRTLLNALGVAPDPQDVDVSRLSAKWRSVTADRRILLVLDDVANADQVRPVLPTSADSIVLVTSRHLLIGLDPDDTVTLDVFTEAEARQLAAGILRRAGHDDVPTAAAIAAGYRLPLAVRQMADLKAADPHRAITDPPPGGGSGEADVAFSLSLAALGKDARSMLRRVARYPGSLITVAVAATMADLPPDRAQHLLSTLYQHGLLISAGPDGGYRMHDLIRAAATGDPSTRDDRRGLTEERLFRYVDAAIASAVETLYRSGSVTGLSSGRPARSAVPPPRHETDLHALTWLDRHHADLLAVARRCVAVGSPQAWRMVYDLEFYQRLRGFYGEIAELHTEALRLAEAARDRFGQAAMHHNLGLLDMRRTDFPAARAHFDISVARYAEVGSLVGEGEVRHELANIGYWLGDLPSARAHAEAALTLLTKAGDPVGVAFAHRDLGVVDRAQGRHADAADRFDTSIRLFESIGQRRGVAVGRRELALLLLEQGRHTTARRYLE</sequence>
<organism evidence="3 4">
    <name type="scientific">Actinoallomurus iriomotensis</name>
    <dbReference type="NCBI Taxonomy" id="478107"/>
    <lineage>
        <taxon>Bacteria</taxon>
        <taxon>Bacillati</taxon>
        <taxon>Actinomycetota</taxon>
        <taxon>Actinomycetes</taxon>
        <taxon>Streptosporangiales</taxon>
        <taxon>Thermomonosporaceae</taxon>
        <taxon>Actinoallomurus</taxon>
    </lineage>
</organism>
<dbReference type="SUPFAM" id="SSF52540">
    <property type="entry name" value="P-loop containing nucleoside triphosphate hydrolases"/>
    <property type="match status" value="1"/>
</dbReference>
<name>A0A9W6VRE5_9ACTN</name>
<dbReference type="AlphaFoldDB" id="A0A9W6VRE5"/>
<evidence type="ECO:0000256" key="1">
    <source>
        <dbReference type="SAM" id="Phobius"/>
    </source>
</evidence>
<dbReference type="RefSeq" id="WP_285625640.1">
    <property type="nucleotide sequence ID" value="NZ_BSTJ01000006.1"/>
</dbReference>
<evidence type="ECO:0000313" key="4">
    <source>
        <dbReference type="Proteomes" id="UP001165135"/>
    </source>
</evidence>
<dbReference type="Gene3D" id="1.25.40.10">
    <property type="entry name" value="Tetratricopeptide repeat domain"/>
    <property type="match status" value="1"/>
</dbReference>
<comment type="caution">
    <text evidence="3">The sequence shown here is derived from an EMBL/GenBank/DDBJ whole genome shotgun (WGS) entry which is preliminary data.</text>
</comment>
<keyword evidence="1" id="KW-1133">Transmembrane helix</keyword>
<dbReference type="Pfam" id="PF00931">
    <property type="entry name" value="NB-ARC"/>
    <property type="match status" value="1"/>
</dbReference>
<reference evidence="3" key="1">
    <citation type="submission" date="2023-03" db="EMBL/GenBank/DDBJ databases">
        <title>Actinoallomurus iriomotensis NBRC 103681.</title>
        <authorList>
            <person name="Ichikawa N."/>
            <person name="Sato H."/>
            <person name="Tonouchi N."/>
        </authorList>
    </citation>
    <scope>NUCLEOTIDE SEQUENCE</scope>
    <source>
        <strain evidence="3">NBRC 103681</strain>
    </source>
</reference>
<dbReference type="EMBL" id="BSTJ01000006">
    <property type="protein sequence ID" value="GLY76884.1"/>
    <property type="molecule type" value="Genomic_DNA"/>
</dbReference>
<dbReference type="PRINTS" id="PR00364">
    <property type="entry name" value="DISEASERSIST"/>
</dbReference>
<keyword evidence="1" id="KW-0812">Transmembrane</keyword>
<dbReference type="SUPFAM" id="SSF48452">
    <property type="entry name" value="TPR-like"/>
    <property type="match status" value="1"/>
</dbReference>
<dbReference type="GO" id="GO:0043531">
    <property type="term" value="F:ADP binding"/>
    <property type="evidence" value="ECO:0007669"/>
    <property type="project" value="InterPro"/>
</dbReference>
<dbReference type="PANTHER" id="PTHR47691:SF3">
    <property type="entry name" value="HTH-TYPE TRANSCRIPTIONAL REGULATOR RV0890C-RELATED"/>
    <property type="match status" value="1"/>
</dbReference>